<sequence>MEYKYNADPYLEGRIKSALALSTLKLEGTPPAYVYRWCIHPYILQPVLAFRLTRFESPTGPPDNVPSALEK</sequence>
<keyword evidence="2" id="KW-1185">Reference proteome</keyword>
<dbReference type="AlphaFoldDB" id="A0A0V1B476"/>
<protein>
    <submittedName>
        <fullName evidence="1">Uncharacterized protein</fullName>
    </submittedName>
</protein>
<dbReference type="OrthoDB" id="10299984at2759"/>
<accession>A0A0V1B476</accession>
<name>A0A0V1B476_TRISP</name>
<proteinExistence type="predicted"/>
<evidence type="ECO:0000313" key="1">
    <source>
        <dbReference type="EMBL" id="KRY31753.1"/>
    </source>
</evidence>
<reference evidence="1 2" key="1">
    <citation type="submission" date="2015-01" db="EMBL/GenBank/DDBJ databases">
        <title>Evolution of Trichinella species and genotypes.</title>
        <authorList>
            <person name="Korhonen P.K."/>
            <person name="Edoardo P."/>
            <person name="Giuseppe L.R."/>
            <person name="Gasser R.B."/>
        </authorList>
    </citation>
    <scope>NUCLEOTIDE SEQUENCE [LARGE SCALE GENOMIC DNA]</scope>
    <source>
        <strain evidence="1">ISS3</strain>
    </source>
</reference>
<organism evidence="1 2">
    <name type="scientific">Trichinella spiralis</name>
    <name type="common">Trichina worm</name>
    <dbReference type="NCBI Taxonomy" id="6334"/>
    <lineage>
        <taxon>Eukaryota</taxon>
        <taxon>Metazoa</taxon>
        <taxon>Ecdysozoa</taxon>
        <taxon>Nematoda</taxon>
        <taxon>Enoplea</taxon>
        <taxon>Dorylaimia</taxon>
        <taxon>Trichinellida</taxon>
        <taxon>Trichinellidae</taxon>
        <taxon>Trichinella</taxon>
    </lineage>
</organism>
<comment type="caution">
    <text evidence="1">The sequence shown here is derived from an EMBL/GenBank/DDBJ whole genome shotgun (WGS) entry which is preliminary data.</text>
</comment>
<dbReference type="Proteomes" id="UP000054776">
    <property type="component" value="Unassembled WGS sequence"/>
</dbReference>
<evidence type="ECO:0000313" key="2">
    <source>
        <dbReference type="Proteomes" id="UP000054776"/>
    </source>
</evidence>
<dbReference type="InParanoid" id="A0A0V1B476"/>
<gene>
    <name evidence="1" type="ORF">T01_9926</name>
</gene>
<dbReference type="EMBL" id="JYDH01000111">
    <property type="protein sequence ID" value="KRY31753.1"/>
    <property type="molecule type" value="Genomic_DNA"/>
</dbReference>